<sequence length="337" mass="37807">MASELMENTIATLKVLRKSEQGAFLDGQTGNTSDDILLHNDQQTDKVAIGDEVEVFLYKDPKGRLTASMRLPAMKIGQIGYTEVINTTNFGCFVEVGTERGIFMPHAEMRGRPQVGEKVWVRLYTDKSRRLAVSMDVDDEMRRASKPAVEATIGQMVQGAVYNLTGDGAFLITPERWIAFMHRSEMTHTVKVGEMVSARITFKRDDGRVNVSMRPIKEKALLSDGDVIMNYLEERNGKIPFSDSSSAMLIKDKFNISKAAFKRALGHLMKERKIVQEDGWTLLTDDGRKFLDTKRAEAEKLALEQTETNLQREQNSADKTGADQSNIKSGEDTDNKD</sequence>
<dbReference type="Pfam" id="PF17783">
    <property type="entry name" value="WHD_CvfB"/>
    <property type="match status" value="1"/>
</dbReference>
<dbReference type="Proteomes" id="UP001272515">
    <property type="component" value="Unassembled WGS sequence"/>
</dbReference>
<dbReference type="SUPFAM" id="SSF50249">
    <property type="entry name" value="Nucleic acid-binding proteins"/>
    <property type="match status" value="1"/>
</dbReference>
<evidence type="ECO:0000313" key="4">
    <source>
        <dbReference type="Proteomes" id="UP001272515"/>
    </source>
</evidence>
<dbReference type="PANTHER" id="PTHR37296">
    <property type="entry name" value="CONSERVED VIRULENCE FACTOR B"/>
    <property type="match status" value="1"/>
</dbReference>
<evidence type="ECO:0000256" key="1">
    <source>
        <dbReference type="SAM" id="MobiDB-lite"/>
    </source>
</evidence>
<dbReference type="InterPro" id="IPR048587">
    <property type="entry name" value="CvfB_S1_3rd"/>
</dbReference>
<feature type="region of interest" description="Disordered" evidence="1">
    <location>
        <begin position="304"/>
        <end position="337"/>
    </location>
</feature>
<dbReference type="InterPro" id="IPR036388">
    <property type="entry name" value="WH-like_DNA-bd_sf"/>
</dbReference>
<organism evidence="3 4">
    <name type="scientific">Veillonella absiana</name>
    <dbReference type="NCBI Taxonomy" id="3079305"/>
    <lineage>
        <taxon>Bacteria</taxon>
        <taxon>Bacillati</taxon>
        <taxon>Bacillota</taxon>
        <taxon>Negativicutes</taxon>
        <taxon>Veillonellales</taxon>
        <taxon>Veillonellaceae</taxon>
        <taxon>Veillonella</taxon>
    </lineage>
</organism>
<name>A0ABU3Z920_9FIRM</name>
<dbReference type="SMART" id="SM00316">
    <property type="entry name" value="S1"/>
    <property type="match status" value="3"/>
</dbReference>
<feature type="compositionally biased region" description="Polar residues" evidence="1">
    <location>
        <begin position="305"/>
        <end position="328"/>
    </location>
</feature>
<protein>
    <submittedName>
        <fullName evidence="3">S1-like domain-containing RNA-binding protein</fullName>
    </submittedName>
</protein>
<dbReference type="PROSITE" id="PS50126">
    <property type="entry name" value="S1"/>
    <property type="match status" value="1"/>
</dbReference>
<evidence type="ECO:0000259" key="2">
    <source>
        <dbReference type="PROSITE" id="PS50126"/>
    </source>
</evidence>
<dbReference type="Gene3D" id="1.10.10.10">
    <property type="entry name" value="Winged helix-like DNA-binding domain superfamily/Winged helix DNA-binding domain"/>
    <property type="match status" value="1"/>
</dbReference>
<dbReference type="InterPro" id="IPR014464">
    <property type="entry name" value="CvfB_fam"/>
</dbReference>
<dbReference type="InterPro" id="IPR039566">
    <property type="entry name" value="CvfB_S1_st"/>
</dbReference>
<comment type="caution">
    <text evidence="3">The sequence shown here is derived from an EMBL/GenBank/DDBJ whole genome shotgun (WGS) entry which is preliminary data.</text>
</comment>
<reference evidence="3 4" key="1">
    <citation type="submission" date="2023-10" db="EMBL/GenBank/DDBJ databases">
        <title>Veillonella sp. nov., isolated from a pig farm feces dump.</title>
        <authorList>
            <person name="Chang Y.-H."/>
        </authorList>
    </citation>
    <scope>NUCLEOTIDE SEQUENCE [LARGE SCALE GENOMIC DNA]</scope>
    <source>
        <strain evidence="3 4">YH-vei2233</strain>
    </source>
</reference>
<dbReference type="Pfam" id="PF13509">
    <property type="entry name" value="S1_2"/>
    <property type="match status" value="2"/>
</dbReference>
<dbReference type="EMBL" id="JAWJZB010000006">
    <property type="protein sequence ID" value="MDV5088421.1"/>
    <property type="molecule type" value="Genomic_DNA"/>
</dbReference>
<keyword evidence="4" id="KW-1185">Reference proteome</keyword>
<proteinExistence type="predicted"/>
<dbReference type="RefSeq" id="WP_295187956.1">
    <property type="nucleotide sequence ID" value="NZ_JAWJZA010000003.1"/>
</dbReference>
<dbReference type="Gene3D" id="2.40.50.140">
    <property type="entry name" value="Nucleic acid-binding proteins"/>
    <property type="match status" value="2"/>
</dbReference>
<evidence type="ECO:0000313" key="3">
    <source>
        <dbReference type="EMBL" id="MDV5088421.1"/>
    </source>
</evidence>
<dbReference type="PANTHER" id="PTHR37296:SF1">
    <property type="entry name" value="CONSERVED VIRULENCE FACTOR B"/>
    <property type="match status" value="1"/>
</dbReference>
<accession>A0ABU3Z920</accession>
<dbReference type="InterPro" id="IPR012340">
    <property type="entry name" value="NA-bd_OB-fold"/>
</dbReference>
<dbReference type="InterPro" id="IPR003029">
    <property type="entry name" value="S1_domain"/>
</dbReference>
<feature type="domain" description="S1 motif" evidence="2">
    <location>
        <begin position="154"/>
        <end position="214"/>
    </location>
</feature>
<dbReference type="Pfam" id="PF21543">
    <property type="entry name" value="CvfB_2nd"/>
    <property type="match status" value="1"/>
</dbReference>
<dbReference type="InterPro" id="IPR040764">
    <property type="entry name" value="CvfB_WH"/>
</dbReference>
<gene>
    <name evidence="3" type="ORF">RVY80_06105</name>
</gene>